<dbReference type="Gene3D" id="1.20.58.530">
    <property type="match status" value="1"/>
</dbReference>
<dbReference type="GO" id="GO:0005524">
    <property type="term" value="F:ATP binding"/>
    <property type="evidence" value="ECO:0007669"/>
    <property type="project" value="UniProtKB-KW"/>
</dbReference>
<dbReference type="PROSITE" id="PS51456">
    <property type="entry name" value="MYOSIN_MOTOR"/>
    <property type="match status" value="1"/>
</dbReference>
<keyword evidence="2" id="KW-0067">ATP-binding</keyword>
<dbReference type="Pfam" id="PF00063">
    <property type="entry name" value="Myosin_head"/>
    <property type="match status" value="1"/>
</dbReference>
<keyword evidence="1" id="KW-0547">Nucleotide-binding</keyword>
<dbReference type="InterPro" id="IPR001609">
    <property type="entry name" value="Myosin_head_motor_dom-like"/>
</dbReference>
<evidence type="ECO:0000259" key="7">
    <source>
        <dbReference type="PROSITE" id="PS51456"/>
    </source>
</evidence>
<dbReference type="InterPro" id="IPR036961">
    <property type="entry name" value="Kinesin_motor_dom_sf"/>
</dbReference>
<dbReference type="GO" id="GO:0016020">
    <property type="term" value="C:membrane"/>
    <property type="evidence" value="ECO:0007669"/>
    <property type="project" value="TreeGrafter"/>
</dbReference>
<evidence type="ECO:0000256" key="1">
    <source>
        <dbReference type="ARBA" id="ARBA00022741"/>
    </source>
</evidence>
<evidence type="ECO:0000256" key="4">
    <source>
        <dbReference type="ARBA" id="ARBA00023175"/>
    </source>
</evidence>
<comment type="similarity">
    <text evidence="6">Belongs to the TRAFAC class myosin-kinesin ATPase superfamily. Myosin family.</text>
</comment>
<dbReference type="GeneID" id="20219465"/>
<dbReference type="GO" id="GO:0000146">
    <property type="term" value="F:microfilament motor activity"/>
    <property type="evidence" value="ECO:0007669"/>
    <property type="project" value="TreeGrafter"/>
</dbReference>
<dbReference type="Proteomes" id="UP000002729">
    <property type="component" value="Unassembled WGS sequence"/>
</dbReference>
<dbReference type="AlphaFoldDB" id="F0XZE9"/>
<dbReference type="GO" id="GO:0051015">
    <property type="term" value="F:actin filament binding"/>
    <property type="evidence" value="ECO:0007669"/>
    <property type="project" value="TreeGrafter"/>
</dbReference>
<evidence type="ECO:0000313" key="9">
    <source>
        <dbReference type="Proteomes" id="UP000002729"/>
    </source>
</evidence>
<dbReference type="GO" id="GO:0007015">
    <property type="term" value="P:actin filament organization"/>
    <property type="evidence" value="ECO:0007669"/>
    <property type="project" value="TreeGrafter"/>
</dbReference>
<dbReference type="Gene3D" id="1.10.10.820">
    <property type="match status" value="1"/>
</dbReference>
<gene>
    <name evidence="8" type="ORF">AURANDRAFT_21597</name>
</gene>
<dbReference type="OrthoDB" id="6108017at2759"/>
<evidence type="ECO:0000313" key="8">
    <source>
        <dbReference type="EMBL" id="EGB11328.1"/>
    </source>
</evidence>
<dbReference type="PANTHER" id="PTHR13140">
    <property type="entry name" value="MYOSIN"/>
    <property type="match status" value="1"/>
</dbReference>
<dbReference type="InterPro" id="IPR027417">
    <property type="entry name" value="P-loop_NTPase"/>
</dbReference>
<feature type="domain" description="Myosin motor" evidence="7">
    <location>
        <begin position="1"/>
        <end position="206"/>
    </location>
</feature>
<dbReference type="Gene3D" id="3.40.850.10">
    <property type="entry name" value="Kinesin motor domain"/>
    <property type="match status" value="1"/>
</dbReference>
<dbReference type="EMBL" id="GL833122">
    <property type="protein sequence ID" value="EGB11328.1"/>
    <property type="molecule type" value="Genomic_DNA"/>
</dbReference>
<evidence type="ECO:0000256" key="5">
    <source>
        <dbReference type="ARBA" id="ARBA00023203"/>
    </source>
</evidence>
<dbReference type="Gene3D" id="1.20.120.720">
    <property type="entry name" value="Myosin VI head, motor domain, U50 subdomain"/>
    <property type="match status" value="1"/>
</dbReference>
<dbReference type="eggNOG" id="KOG0160">
    <property type="taxonomic scope" value="Eukaryota"/>
</dbReference>
<evidence type="ECO:0000256" key="3">
    <source>
        <dbReference type="ARBA" id="ARBA00023123"/>
    </source>
</evidence>
<dbReference type="PANTHER" id="PTHR13140:SF845">
    <property type="entry name" value="MYOSIN-LIKE PROTEIN"/>
    <property type="match status" value="1"/>
</dbReference>
<dbReference type="GO" id="GO:0016459">
    <property type="term" value="C:myosin complex"/>
    <property type="evidence" value="ECO:0007669"/>
    <property type="project" value="UniProtKB-KW"/>
</dbReference>
<evidence type="ECO:0000256" key="6">
    <source>
        <dbReference type="PROSITE-ProRule" id="PRU00782"/>
    </source>
</evidence>
<dbReference type="GO" id="GO:0005737">
    <property type="term" value="C:cytoplasm"/>
    <property type="evidence" value="ECO:0007669"/>
    <property type="project" value="TreeGrafter"/>
</dbReference>
<evidence type="ECO:0000256" key="2">
    <source>
        <dbReference type="ARBA" id="ARBA00022840"/>
    </source>
</evidence>
<dbReference type="RefSeq" id="XP_009033708.1">
    <property type="nucleotide sequence ID" value="XM_009035460.1"/>
</dbReference>
<keyword evidence="9" id="KW-1185">Reference proteome</keyword>
<dbReference type="SUPFAM" id="SSF52540">
    <property type="entry name" value="P-loop containing nucleoside triphosphate hydrolases"/>
    <property type="match status" value="1"/>
</dbReference>
<name>F0XZE9_AURAN</name>
<feature type="non-terminal residue" evidence="8">
    <location>
        <position position="206"/>
    </location>
</feature>
<keyword evidence="3 6" id="KW-0518">Myosin</keyword>
<sequence>MPPANARRSETSGDDKSVPVFPDVARALTAVGLDKASAEDAWAVLGAIVALADGDVGATEDAASKEKVAAVDASAQSAVGRAAQLLGVGAAQVGDMLEKRTVQTREEALTVRRSPEDAMTARDAACRWLYGALFDALVAQCNTALHDEGSGVTRGNRFVGILDIFGFETLEVNGLETLLINYANESLQQLFCDAVFAAELDLYEAE</sequence>
<keyword evidence="5 6" id="KW-0009">Actin-binding</keyword>
<protein>
    <recommendedName>
        <fullName evidence="7">Myosin motor domain-containing protein</fullName>
    </recommendedName>
</protein>
<comment type="caution">
    <text evidence="6">Lacks conserved residue(s) required for the propagation of feature annotation.</text>
</comment>
<reference evidence="8 9" key="1">
    <citation type="journal article" date="2011" name="Proc. Natl. Acad. Sci. U.S.A.">
        <title>Niche of harmful alga Aureococcus anophagefferens revealed through ecogenomics.</title>
        <authorList>
            <person name="Gobler C.J."/>
            <person name="Berry D.L."/>
            <person name="Dyhrman S.T."/>
            <person name="Wilhelm S.W."/>
            <person name="Salamov A."/>
            <person name="Lobanov A.V."/>
            <person name="Zhang Y."/>
            <person name="Collier J.L."/>
            <person name="Wurch L.L."/>
            <person name="Kustka A.B."/>
            <person name="Dill B.D."/>
            <person name="Shah M."/>
            <person name="VerBerkmoes N.C."/>
            <person name="Kuo A."/>
            <person name="Terry A."/>
            <person name="Pangilinan J."/>
            <person name="Lindquist E.A."/>
            <person name="Lucas S."/>
            <person name="Paulsen I.T."/>
            <person name="Hattenrath-Lehmann T.K."/>
            <person name="Talmage S.C."/>
            <person name="Walker E.A."/>
            <person name="Koch F."/>
            <person name="Burson A.M."/>
            <person name="Marcoval M.A."/>
            <person name="Tang Y.Z."/>
            <person name="Lecleir G.R."/>
            <person name="Coyne K.J."/>
            <person name="Berg G.M."/>
            <person name="Bertrand E.M."/>
            <person name="Saito M.A."/>
            <person name="Gladyshev V.N."/>
            <person name="Grigoriev I.V."/>
        </authorList>
    </citation>
    <scope>NUCLEOTIDE SEQUENCE [LARGE SCALE GENOMIC DNA]</scope>
    <source>
        <strain evidence="9">CCMP 1984</strain>
    </source>
</reference>
<dbReference type="KEGG" id="aaf:AURANDRAFT_21597"/>
<organism evidence="9">
    <name type="scientific">Aureococcus anophagefferens</name>
    <name type="common">Harmful bloom alga</name>
    <dbReference type="NCBI Taxonomy" id="44056"/>
    <lineage>
        <taxon>Eukaryota</taxon>
        <taxon>Sar</taxon>
        <taxon>Stramenopiles</taxon>
        <taxon>Ochrophyta</taxon>
        <taxon>Pelagophyceae</taxon>
        <taxon>Pelagomonadales</taxon>
        <taxon>Pelagomonadaceae</taxon>
        <taxon>Aureococcus</taxon>
    </lineage>
</organism>
<accession>F0XZE9</accession>
<dbReference type="InParanoid" id="F0XZE9"/>
<keyword evidence="4" id="KW-0505">Motor protein</keyword>
<proteinExistence type="inferred from homology"/>